<protein>
    <submittedName>
        <fullName evidence="2">Uncharacterized protein</fullName>
    </submittedName>
</protein>
<reference evidence="2 3" key="1">
    <citation type="submission" date="2024-02" db="EMBL/GenBank/DDBJ databases">
        <title>Chromosome-scale genome assembly of the rough periwinkle Littorina saxatilis.</title>
        <authorList>
            <person name="De Jode A."/>
            <person name="Faria R."/>
            <person name="Formenti G."/>
            <person name="Sims Y."/>
            <person name="Smith T.P."/>
            <person name="Tracey A."/>
            <person name="Wood J.M.D."/>
            <person name="Zagrodzka Z.B."/>
            <person name="Johannesson K."/>
            <person name="Butlin R.K."/>
            <person name="Leder E.H."/>
        </authorList>
    </citation>
    <scope>NUCLEOTIDE SEQUENCE [LARGE SCALE GENOMIC DNA]</scope>
    <source>
        <strain evidence="2">Snail1</strain>
        <tissue evidence="2">Muscle</tissue>
    </source>
</reference>
<feature type="chain" id="PRO_5042832107" evidence="1">
    <location>
        <begin position="20"/>
        <end position="309"/>
    </location>
</feature>
<accession>A0AAN9BBB6</accession>
<keyword evidence="1" id="KW-0732">Signal</keyword>
<keyword evidence="3" id="KW-1185">Reference proteome</keyword>
<dbReference type="AlphaFoldDB" id="A0AAN9BBB6"/>
<evidence type="ECO:0000313" key="2">
    <source>
        <dbReference type="EMBL" id="KAK7102851.1"/>
    </source>
</evidence>
<evidence type="ECO:0000256" key="1">
    <source>
        <dbReference type="SAM" id="SignalP"/>
    </source>
</evidence>
<organism evidence="2 3">
    <name type="scientific">Littorina saxatilis</name>
    <dbReference type="NCBI Taxonomy" id="31220"/>
    <lineage>
        <taxon>Eukaryota</taxon>
        <taxon>Metazoa</taxon>
        <taxon>Spiralia</taxon>
        <taxon>Lophotrochozoa</taxon>
        <taxon>Mollusca</taxon>
        <taxon>Gastropoda</taxon>
        <taxon>Caenogastropoda</taxon>
        <taxon>Littorinimorpha</taxon>
        <taxon>Littorinoidea</taxon>
        <taxon>Littorinidae</taxon>
        <taxon>Littorina</taxon>
    </lineage>
</organism>
<proteinExistence type="predicted"/>
<dbReference type="Proteomes" id="UP001374579">
    <property type="component" value="Unassembled WGS sequence"/>
</dbReference>
<dbReference type="Gene3D" id="2.60.120.200">
    <property type="match status" value="1"/>
</dbReference>
<name>A0AAN9BBB6_9CAEN</name>
<gene>
    <name evidence="2" type="ORF">V1264_021016</name>
</gene>
<comment type="caution">
    <text evidence="2">The sequence shown here is derived from an EMBL/GenBank/DDBJ whole genome shotgun (WGS) entry which is preliminary data.</text>
</comment>
<evidence type="ECO:0000313" key="3">
    <source>
        <dbReference type="Proteomes" id="UP001374579"/>
    </source>
</evidence>
<sequence>MKLLNIVSVVAALISVSLAEYDSTNDEELFDQIHNNECKSVALNDEWFQQVLTSDTPMGNHGRVYAFPPQMCPPGSVFSAAQCSCVQPGQEVARQFGRPSSVVAECSPLADISFDRDTGRYNSSTYVRYGEEQAKANLYDLTVDDASSSSGKALSLEGTPLVVQSFASNDLVGPWKSNLRVRVRSSNNGRTVLLSDDCDDDVDNQKSIELVLTGNTLGVYFRFVNDSMDSSCQVKTDSNGWYDIQMVSLGSTDITVTVNGAPCVTVDAGASLARTDCPVTLGAHPKVSADAFYGLIDFFRFVKNAEKCQ</sequence>
<dbReference type="EMBL" id="JBAMIC010000010">
    <property type="protein sequence ID" value="KAK7102851.1"/>
    <property type="molecule type" value="Genomic_DNA"/>
</dbReference>
<feature type="signal peptide" evidence="1">
    <location>
        <begin position="1"/>
        <end position="19"/>
    </location>
</feature>